<reference evidence="6" key="1">
    <citation type="submission" date="2022-07" db="EMBL/GenBank/DDBJ databases">
        <title>Enhanced cultured diversity of the mouse gut microbiota enables custom-made synthetic communities.</title>
        <authorList>
            <person name="Afrizal A."/>
        </authorList>
    </citation>
    <scope>NUCLEOTIDE SEQUENCE</scope>
    <source>
        <strain evidence="6">DSM 29482</strain>
    </source>
</reference>
<accession>A0A9X2MG63</accession>
<keyword evidence="2" id="KW-0677">Repeat</keyword>
<evidence type="ECO:0000313" key="7">
    <source>
        <dbReference type="Proteomes" id="UP001142078"/>
    </source>
</evidence>
<evidence type="ECO:0000256" key="2">
    <source>
        <dbReference type="ARBA" id="ARBA00022737"/>
    </source>
</evidence>
<dbReference type="InterPro" id="IPR001347">
    <property type="entry name" value="SIS_dom"/>
</dbReference>
<feature type="domain" description="SIS" evidence="5">
    <location>
        <begin position="218"/>
        <end position="370"/>
    </location>
</feature>
<keyword evidence="7" id="KW-1185">Reference proteome</keyword>
<comment type="similarity">
    <text evidence="1">Belongs to the SIS family. AgaS subfamily.</text>
</comment>
<name>A0A9X2MG63_9FIRM</name>
<dbReference type="GO" id="GO:0009401">
    <property type="term" value="P:phosphoenolpyruvate-dependent sugar phosphotransferase system"/>
    <property type="evidence" value="ECO:0007669"/>
    <property type="project" value="TreeGrafter"/>
</dbReference>
<dbReference type="Proteomes" id="UP001142078">
    <property type="component" value="Unassembled WGS sequence"/>
</dbReference>
<evidence type="ECO:0000256" key="4">
    <source>
        <dbReference type="ARBA" id="ARBA00029292"/>
    </source>
</evidence>
<dbReference type="InterPro" id="IPR050303">
    <property type="entry name" value="GatZ_KbaZ_carbometab"/>
</dbReference>
<dbReference type="CDD" id="cd05008">
    <property type="entry name" value="SIS_GlmS_GlmD_1"/>
    <property type="match status" value="1"/>
</dbReference>
<dbReference type="GO" id="GO:0097367">
    <property type="term" value="F:carbohydrate derivative binding"/>
    <property type="evidence" value="ECO:0007669"/>
    <property type="project" value="InterPro"/>
</dbReference>
<protein>
    <submittedName>
        <fullName evidence="6">SIS domain-containing protein</fullName>
    </submittedName>
</protein>
<dbReference type="CDD" id="cd05010">
    <property type="entry name" value="SIS_AgaS_like"/>
    <property type="match status" value="1"/>
</dbReference>
<evidence type="ECO:0000256" key="3">
    <source>
        <dbReference type="ARBA" id="ARBA00022801"/>
    </source>
</evidence>
<keyword evidence="3" id="KW-0378">Hydrolase</keyword>
<comment type="caution">
    <text evidence="6">The sequence shown here is derived from an EMBL/GenBank/DDBJ whole genome shotgun (WGS) entry which is preliminary data.</text>
</comment>
<dbReference type="Gene3D" id="3.40.50.10490">
    <property type="entry name" value="Glucose-6-phosphate isomerase like protein, domain 1"/>
    <property type="match status" value="2"/>
</dbReference>
<dbReference type="PANTHER" id="PTHR32502">
    <property type="entry name" value="N-ACETYLGALACTOSAMINE PERMEASE II COMPONENT-RELATED"/>
    <property type="match status" value="1"/>
</dbReference>
<evidence type="ECO:0000313" key="6">
    <source>
        <dbReference type="EMBL" id="MCR2044437.1"/>
    </source>
</evidence>
<dbReference type="PANTHER" id="PTHR32502:SF3">
    <property type="entry name" value="D-GALACTOSAMINE-6-PHOSPHATE DEAMINASE AGAS-RELATED"/>
    <property type="match status" value="1"/>
</dbReference>
<dbReference type="InterPro" id="IPR035464">
    <property type="entry name" value="SIS_AgaS"/>
</dbReference>
<dbReference type="InterPro" id="IPR035466">
    <property type="entry name" value="GlmS/AgaS_SIS"/>
</dbReference>
<comment type="catalytic activity">
    <reaction evidence="4">
        <text>D-galactosamine 6-phosphate + H2O = D-tagatopyranose 1-phosphate + NH4(+)</text>
        <dbReference type="Rhea" id="RHEA:47680"/>
        <dbReference type="ChEBI" id="CHEBI:15377"/>
        <dbReference type="ChEBI" id="CHEBI:28938"/>
        <dbReference type="ChEBI" id="CHEBI:71674"/>
        <dbReference type="ChEBI" id="CHEBI:138150"/>
    </reaction>
</comment>
<dbReference type="PROSITE" id="PS51464">
    <property type="entry name" value="SIS"/>
    <property type="match status" value="2"/>
</dbReference>
<sequence>MFGLTEKEWKDKNGLNTAKEIYQQPELWLETIKIIEQNKNEIEGFLKRLSRNKNTKVIFTGAGTSAYVGEIIVPYLNSKYDCSFEAIATTDIVSNPSFYLKRESPTIIVSFARSGNSPESVATYKLAEKLVEDISHIFVTCNPEGELAKIAEGNENILLLLMPERSNDKGFAMTSSFTNMLLGSLLTFDINSIDEIKDIVTRISKLGTNIINNAYRNIQELVKLGYDRVVYLGSGSLSGLARESALKLLELTRGKVVSNYESILGFRHGPKSIVNDKTLVFAYISEDEYTRRYDLDLVKEVYGESGEHKLVTISQSYHEELEKHSDYHWFLNNEKKGLGDEVYSAVAYVLYAQIFALMMSEKLGIEPDNPSPSGTVNRVVKGVTIYDYKIKRSE</sequence>
<feature type="domain" description="SIS" evidence="5">
    <location>
        <begin position="45"/>
        <end position="196"/>
    </location>
</feature>
<dbReference type="Pfam" id="PF01380">
    <property type="entry name" value="SIS"/>
    <property type="match status" value="2"/>
</dbReference>
<dbReference type="AlphaFoldDB" id="A0A9X2MG63"/>
<dbReference type="SUPFAM" id="SSF53697">
    <property type="entry name" value="SIS domain"/>
    <property type="match status" value="1"/>
</dbReference>
<dbReference type="EMBL" id="JANJZL010000006">
    <property type="protein sequence ID" value="MCR2044437.1"/>
    <property type="molecule type" value="Genomic_DNA"/>
</dbReference>
<dbReference type="GO" id="GO:1901135">
    <property type="term" value="P:carbohydrate derivative metabolic process"/>
    <property type="evidence" value="ECO:0007669"/>
    <property type="project" value="InterPro"/>
</dbReference>
<dbReference type="GO" id="GO:0016787">
    <property type="term" value="F:hydrolase activity"/>
    <property type="evidence" value="ECO:0007669"/>
    <property type="project" value="UniProtKB-KW"/>
</dbReference>
<gene>
    <name evidence="6" type="ORF">NSA23_09960</name>
</gene>
<dbReference type="GO" id="GO:0005886">
    <property type="term" value="C:plasma membrane"/>
    <property type="evidence" value="ECO:0007669"/>
    <property type="project" value="TreeGrafter"/>
</dbReference>
<evidence type="ECO:0000256" key="1">
    <source>
        <dbReference type="ARBA" id="ARBA00007748"/>
    </source>
</evidence>
<organism evidence="6 7">
    <name type="scientific">Anaerosalibacter massiliensis</name>
    <dbReference type="NCBI Taxonomy" id="1347392"/>
    <lineage>
        <taxon>Bacteria</taxon>
        <taxon>Bacillati</taxon>
        <taxon>Bacillota</taxon>
        <taxon>Tissierellia</taxon>
        <taxon>Tissierellales</taxon>
        <taxon>Sporanaerobacteraceae</taxon>
        <taxon>Anaerosalibacter</taxon>
    </lineage>
</organism>
<dbReference type="RefSeq" id="WP_257490495.1">
    <property type="nucleotide sequence ID" value="NZ_JANJZL010000006.1"/>
</dbReference>
<evidence type="ECO:0000259" key="5">
    <source>
        <dbReference type="PROSITE" id="PS51464"/>
    </source>
</evidence>
<proteinExistence type="inferred from homology"/>
<dbReference type="InterPro" id="IPR046348">
    <property type="entry name" value="SIS_dom_sf"/>
</dbReference>